<dbReference type="HAMAP" id="MF_00145">
    <property type="entry name" value="Phosphoglyc_kinase"/>
    <property type="match status" value="1"/>
</dbReference>
<evidence type="ECO:0000313" key="18">
    <source>
        <dbReference type="Proteomes" id="UP000179024"/>
    </source>
</evidence>
<evidence type="ECO:0000256" key="8">
    <source>
        <dbReference type="ARBA" id="ARBA00022679"/>
    </source>
</evidence>
<feature type="binding site" evidence="13 15">
    <location>
        <position position="204"/>
    </location>
    <ligand>
        <name>ATP</name>
        <dbReference type="ChEBI" id="CHEBI:30616"/>
    </ligand>
</feature>
<dbReference type="PANTHER" id="PTHR11406:SF23">
    <property type="entry name" value="PHOSPHOGLYCERATE KINASE 1, CHLOROPLASTIC-RELATED"/>
    <property type="match status" value="1"/>
</dbReference>
<evidence type="ECO:0000256" key="13">
    <source>
        <dbReference type="HAMAP-Rule" id="MF_00145"/>
    </source>
</evidence>
<evidence type="ECO:0000256" key="15">
    <source>
        <dbReference type="PIRSR" id="PIRSR000724-2"/>
    </source>
</evidence>
<dbReference type="UniPathway" id="UPA00109">
    <property type="reaction ID" value="UER00185"/>
</dbReference>
<feature type="binding site" evidence="13">
    <location>
        <position position="154"/>
    </location>
    <ligand>
        <name>substrate</name>
    </ligand>
</feature>
<proteinExistence type="inferred from homology"/>
<feature type="binding site" evidence="13 15">
    <location>
        <begin position="353"/>
        <end position="356"/>
    </location>
    <ligand>
        <name>ATP</name>
        <dbReference type="ChEBI" id="CHEBI:30616"/>
    </ligand>
</feature>
<dbReference type="InterPro" id="IPR036043">
    <property type="entry name" value="Phosphoglycerate_kinase_sf"/>
</dbReference>
<accession>A0A1F7I583</accession>
<dbReference type="GO" id="GO:0006094">
    <property type="term" value="P:gluconeogenesis"/>
    <property type="evidence" value="ECO:0007669"/>
    <property type="project" value="TreeGrafter"/>
</dbReference>
<dbReference type="FunFam" id="3.40.50.1260:FF:000031">
    <property type="entry name" value="Phosphoglycerate kinase 1"/>
    <property type="match status" value="1"/>
</dbReference>
<evidence type="ECO:0000256" key="7">
    <source>
        <dbReference type="ARBA" id="ARBA00022490"/>
    </source>
</evidence>
<comment type="similarity">
    <text evidence="3 13 16">Belongs to the phosphoglycerate kinase family.</text>
</comment>
<dbReference type="InterPro" id="IPR015824">
    <property type="entry name" value="Phosphoglycerate_kinase_N"/>
</dbReference>
<keyword evidence="7 13" id="KW-0963">Cytoplasm</keyword>
<dbReference type="SUPFAM" id="SSF53748">
    <property type="entry name" value="Phosphoglycerate kinase"/>
    <property type="match status" value="1"/>
</dbReference>
<dbReference type="GO" id="GO:0006096">
    <property type="term" value="P:glycolytic process"/>
    <property type="evidence" value="ECO:0007669"/>
    <property type="project" value="UniProtKB-UniRule"/>
</dbReference>
<dbReference type="AlphaFoldDB" id="A0A1F7I583"/>
<dbReference type="GO" id="GO:0004618">
    <property type="term" value="F:phosphoglycerate kinase activity"/>
    <property type="evidence" value="ECO:0007669"/>
    <property type="project" value="UniProtKB-UniRule"/>
</dbReference>
<feature type="binding site" evidence="14">
    <location>
        <position position="121"/>
    </location>
    <ligand>
        <name>(2R)-3-phosphoglycerate</name>
        <dbReference type="ChEBI" id="CHEBI:58272"/>
    </ligand>
</feature>
<dbReference type="Proteomes" id="UP000179024">
    <property type="component" value="Unassembled WGS sequence"/>
</dbReference>
<evidence type="ECO:0000256" key="2">
    <source>
        <dbReference type="ARBA" id="ARBA00004838"/>
    </source>
</evidence>
<dbReference type="PRINTS" id="PR00477">
    <property type="entry name" value="PHGLYCKINASE"/>
</dbReference>
<evidence type="ECO:0000256" key="1">
    <source>
        <dbReference type="ARBA" id="ARBA00000642"/>
    </source>
</evidence>
<keyword evidence="12 13" id="KW-0324">Glycolysis</keyword>
<feature type="binding site" evidence="13">
    <location>
        <position position="121"/>
    </location>
    <ligand>
        <name>substrate</name>
    </ligand>
</feature>
<feature type="binding site" evidence="13 14">
    <location>
        <begin position="64"/>
        <end position="67"/>
    </location>
    <ligand>
        <name>substrate</name>
    </ligand>
</feature>
<keyword evidence="9 13" id="KW-0547">Nucleotide-binding</keyword>
<evidence type="ECO:0000256" key="14">
    <source>
        <dbReference type="PIRSR" id="PIRSR000724-1"/>
    </source>
</evidence>
<feature type="binding site" evidence="14">
    <location>
        <position position="154"/>
    </location>
    <ligand>
        <name>(2R)-3-phosphoglycerate</name>
        <dbReference type="ChEBI" id="CHEBI:58272"/>
    </ligand>
</feature>
<evidence type="ECO:0000256" key="16">
    <source>
        <dbReference type="RuleBase" id="RU000532"/>
    </source>
</evidence>
<dbReference type="FunFam" id="3.40.50.1260:FF:000006">
    <property type="entry name" value="Phosphoglycerate kinase"/>
    <property type="match status" value="1"/>
</dbReference>
<evidence type="ECO:0000256" key="3">
    <source>
        <dbReference type="ARBA" id="ARBA00008982"/>
    </source>
</evidence>
<evidence type="ECO:0000313" key="17">
    <source>
        <dbReference type="EMBL" id="OGK38519.1"/>
    </source>
</evidence>
<reference evidence="17 18" key="1">
    <citation type="journal article" date="2016" name="Nat. Commun.">
        <title>Thousands of microbial genomes shed light on interconnected biogeochemical processes in an aquifer system.</title>
        <authorList>
            <person name="Anantharaman K."/>
            <person name="Brown C.T."/>
            <person name="Hug L.A."/>
            <person name="Sharon I."/>
            <person name="Castelle C.J."/>
            <person name="Probst A.J."/>
            <person name="Thomas B.C."/>
            <person name="Singh A."/>
            <person name="Wilkins M.J."/>
            <person name="Karaoz U."/>
            <person name="Brodie E.L."/>
            <person name="Williams K.H."/>
            <person name="Hubbard S.S."/>
            <person name="Banfield J.F."/>
        </authorList>
    </citation>
    <scope>NUCLEOTIDE SEQUENCE [LARGE SCALE GENOMIC DNA]</scope>
</reference>
<keyword evidence="8 13" id="KW-0808">Transferase</keyword>
<protein>
    <recommendedName>
        <fullName evidence="6 13">Phosphoglycerate kinase</fullName>
        <ecNumber evidence="5 13">2.7.2.3</ecNumber>
    </recommendedName>
</protein>
<dbReference type="Gene3D" id="3.40.50.1260">
    <property type="entry name" value="Phosphoglycerate kinase, N-terminal domain"/>
    <property type="match status" value="2"/>
</dbReference>
<comment type="caution">
    <text evidence="17">The sequence shown here is derived from an EMBL/GenBank/DDBJ whole genome shotgun (WGS) entry which is preliminary data.</text>
</comment>
<dbReference type="Pfam" id="PF00162">
    <property type="entry name" value="PGK"/>
    <property type="match status" value="1"/>
</dbReference>
<evidence type="ECO:0000256" key="5">
    <source>
        <dbReference type="ARBA" id="ARBA00013061"/>
    </source>
</evidence>
<comment type="subcellular location">
    <subcellularLocation>
        <location evidence="13">Cytoplasm</location>
    </subcellularLocation>
</comment>
<evidence type="ECO:0000256" key="10">
    <source>
        <dbReference type="ARBA" id="ARBA00022777"/>
    </source>
</evidence>
<dbReference type="GO" id="GO:0043531">
    <property type="term" value="F:ADP binding"/>
    <property type="evidence" value="ECO:0007669"/>
    <property type="project" value="TreeGrafter"/>
</dbReference>
<feature type="binding site" evidence="14">
    <location>
        <position position="41"/>
    </location>
    <ligand>
        <name>(2R)-3-phosphoglycerate</name>
        <dbReference type="ChEBI" id="CHEBI:58272"/>
    </ligand>
</feature>
<dbReference type="PANTHER" id="PTHR11406">
    <property type="entry name" value="PHOSPHOGLYCERATE KINASE"/>
    <property type="match status" value="1"/>
</dbReference>
<evidence type="ECO:0000256" key="11">
    <source>
        <dbReference type="ARBA" id="ARBA00022840"/>
    </source>
</evidence>
<feature type="binding site" evidence="13 14">
    <location>
        <begin position="25"/>
        <end position="27"/>
    </location>
    <ligand>
        <name>substrate</name>
    </ligand>
</feature>
<dbReference type="EMBL" id="MGAE01000055">
    <property type="protein sequence ID" value="OGK38519.1"/>
    <property type="molecule type" value="Genomic_DNA"/>
</dbReference>
<keyword evidence="10 13" id="KW-0418">Kinase</keyword>
<dbReference type="PIRSF" id="PIRSF000724">
    <property type="entry name" value="Pgk"/>
    <property type="match status" value="1"/>
</dbReference>
<comment type="pathway">
    <text evidence="2 13">Carbohydrate degradation; glycolysis; pyruvate from D-glyceraldehyde 3-phosphate: step 2/5.</text>
</comment>
<feature type="binding site" evidence="13 15">
    <location>
        <position position="326"/>
    </location>
    <ligand>
        <name>ATP</name>
        <dbReference type="ChEBI" id="CHEBI:30616"/>
    </ligand>
</feature>
<comment type="caution">
    <text evidence="13">Lacks conserved residue(s) required for the propagation of feature annotation.</text>
</comment>
<evidence type="ECO:0000256" key="12">
    <source>
        <dbReference type="ARBA" id="ARBA00023152"/>
    </source>
</evidence>
<feature type="binding site" evidence="13">
    <location>
        <position position="41"/>
    </location>
    <ligand>
        <name>substrate</name>
    </ligand>
</feature>
<dbReference type="GO" id="GO:0005524">
    <property type="term" value="F:ATP binding"/>
    <property type="evidence" value="ECO:0007669"/>
    <property type="project" value="UniProtKB-KW"/>
</dbReference>
<name>A0A1F7I583_9BACT</name>
<evidence type="ECO:0000256" key="6">
    <source>
        <dbReference type="ARBA" id="ARBA00016471"/>
    </source>
</evidence>
<keyword evidence="11 13" id="KW-0067">ATP-binding</keyword>
<comment type="subunit">
    <text evidence="4 13">Monomer.</text>
</comment>
<evidence type="ECO:0000256" key="4">
    <source>
        <dbReference type="ARBA" id="ARBA00011245"/>
    </source>
</evidence>
<organism evidence="17 18">
    <name type="scientific">Candidatus Roizmanbacteria bacterium RIFCSPHIGHO2_12_FULL_44_10</name>
    <dbReference type="NCBI Taxonomy" id="1802054"/>
    <lineage>
        <taxon>Bacteria</taxon>
        <taxon>Candidatus Roizmaniibacteriota</taxon>
    </lineage>
</organism>
<evidence type="ECO:0000256" key="9">
    <source>
        <dbReference type="ARBA" id="ARBA00022741"/>
    </source>
</evidence>
<dbReference type="GO" id="GO:0005829">
    <property type="term" value="C:cytosol"/>
    <property type="evidence" value="ECO:0007669"/>
    <property type="project" value="TreeGrafter"/>
</dbReference>
<comment type="catalytic activity">
    <reaction evidence="1 13 16">
        <text>(2R)-3-phosphoglycerate + ATP = (2R)-3-phospho-glyceroyl phosphate + ADP</text>
        <dbReference type="Rhea" id="RHEA:14801"/>
        <dbReference type="ChEBI" id="CHEBI:30616"/>
        <dbReference type="ChEBI" id="CHEBI:57604"/>
        <dbReference type="ChEBI" id="CHEBI:58272"/>
        <dbReference type="ChEBI" id="CHEBI:456216"/>
        <dbReference type="EC" id="2.7.2.3"/>
    </reaction>
</comment>
<sequence>MIHGFKIKTIDDAHIKNKQVLIRVDYNVPLDKNHHVTNDLRITETFKTLKHLLNNGNRIILLTHIGRPQGRDPKYSVKPVAHHFQTYFPKYKVIVIDDFEKDLERIKKQTNEEIIFLENIRFYQREKTKNDDFAEKLAHLADIYVNDAFAASHRVQTSVVGVPRHAPSYAGLHMQREVEMISRATSHPKEPVASIIGGVKVSTKIALIEKLLEISNFLLIGGGLANTFMAAQGFKIGKSIYEYEEVEKARQLLYLGGSRGVTQILPQDAVVGHPTNDRVKPEVVDIEEVEDDMYILDIGPKTRKAFEEAISAAKTIIWNGPMGMFENPHYSKGSDHVYEAIVKNKEATSVIGGGDTLAVLNGKKNTDQITHISTGGGAMLEFIEKGTLPGLEALRHSQKKFKL</sequence>
<gene>
    <name evidence="13" type="primary">pgk</name>
    <name evidence="17" type="ORF">A3F34_01630</name>
</gene>
<dbReference type="EC" id="2.7.2.3" evidence="5 13"/>
<dbReference type="InterPro" id="IPR001576">
    <property type="entry name" value="Phosphoglycerate_kinase"/>
</dbReference>